<gene>
    <name evidence="14" type="primary">dnaB</name>
    <name evidence="14" type="ORF">G4Z02_06375</name>
</gene>
<keyword evidence="7 12" id="KW-0067">ATP-binding</keyword>
<dbReference type="PROSITE" id="PS51199">
    <property type="entry name" value="SF4_HELICASE"/>
    <property type="match status" value="1"/>
</dbReference>
<keyword evidence="2 12" id="KW-0639">Primosome</keyword>
<keyword evidence="8 12" id="KW-0238">DNA-binding</keyword>
<dbReference type="GO" id="GO:1990077">
    <property type="term" value="C:primosome complex"/>
    <property type="evidence" value="ECO:0007669"/>
    <property type="project" value="UniProtKB-UniRule"/>
</dbReference>
<dbReference type="GO" id="GO:0006269">
    <property type="term" value="P:DNA replication, synthesis of primer"/>
    <property type="evidence" value="ECO:0007669"/>
    <property type="project" value="UniProtKB-UniRule"/>
</dbReference>
<evidence type="ECO:0000256" key="4">
    <source>
        <dbReference type="ARBA" id="ARBA00022741"/>
    </source>
</evidence>
<dbReference type="InterPro" id="IPR036185">
    <property type="entry name" value="DNA_heli_DnaB-like_N_sf"/>
</dbReference>
<keyword evidence="3 12" id="KW-0235">DNA replication</keyword>
<dbReference type="SMART" id="SM00382">
    <property type="entry name" value="AAA"/>
    <property type="match status" value="1"/>
</dbReference>
<protein>
    <recommendedName>
        <fullName evidence="11 12">Replicative DNA helicase</fullName>
        <ecNumber evidence="11 12">5.6.2.3</ecNumber>
    </recommendedName>
</protein>
<dbReference type="PANTHER" id="PTHR30153:SF2">
    <property type="entry name" value="REPLICATIVE DNA HELICASE"/>
    <property type="match status" value="1"/>
</dbReference>
<dbReference type="Gene3D" id="3.40.50.300">
    <property type="entry name" value="P-loop containing nucleotide triphosphate hydrolases"/>
    <property type="match status" value="1"/>
</dbReference>
<dbReference type="SUPFAM" id="SSF48024">
    <property type="entry name" value="N-terminal domain of DnaB helicase"/>
    <property type="match status" value="1"/>
</dbReference>
<dbReference type="GO" id="GO:0016787">
    <property type="term" value="F:hydrolase activity"/>
    <property type="evidence" value="ECO:0007669"/>
    <property type="project" value="UniProtKB-KW"/>
</dbReference>
<dbReference type="Proteomes" id="UP000514720">
    <property type="component" value="Chromosome"/>
</dbReference>
<dbReference type="AlphaFoldDB" id="A0A7L7KRN2"/>
<proteinExistence type="inferred from homology"/>
<dbReference type="InterPro" id="IPR007693">
    <property type="entry name" value="DNA_helicase_DnaB-like_N"/>
</dbReference>
<dbReference type="Pfam" id="PF03796">
    <property type="entry name" value="DnaB_C"/>
    <property type="match status" value="1"/>
</dbReference>
<keyword evidence="6 12" id="KW-0347">Helicase</keyword>
<evidence type="ECO:0000313" key="14">
    <source>
        <dbReference type="EMBL" id="QMS85393.1"/>
    </source>
</evidence>
<evidence type="ECO:0000313" key="15">
    <source>
        <dbReference type="Proteomes" id="UP000514720"/>
    </source>
</evidence>
<dbReference type="InterPro" id="IPR007694">
    <property type="entry name" value="DNA_helicase_DnaB-like_C"/>
</dbReference>
<evidence type="ECO:0000256" key="9">
    <source>
        <dbReference type="ARBA" id="ARBA00023235"/>
    </source>
</evidence>
<sequence>MERITPHNVEAEQSVLGSVFVDQGAMKTLVDKLESDDFYTYRHKVIFTAMVELFQETIDIDYTTLANKLETKGLLNDAGGIDYILGLINTVPSIVNLPNYINIVRDKSITRRIMDACRKIIEDGYTNDDAIDFVDNSEKTIFDIAKERRTTDFVKIGEVAEQVIEKTESAKNNQGRLTGLDTGFNQLNDYTLGLQPSELVIIAARPSMGKSAFALNLATNVAKMPQHPYVAFFSLEMGSDQLVSRMLSAESRVHSMNIRTGDLTPSQWQQISLAREQLSSLNVLFDDSGTVKVTDLRQKCRKLAQERKLDLVIVDYLQLLSGTRQENRVQEVSEISRTLKEMARELKIPVVALSQLSRAVERREEKIPMMADLRDSGSIEQDADIVIFMYRDDYYKKQDSKRPDTVDLIIAKNRQGATTTENIVLSFNKQCSYFGNLTRPENSPIGDL</sequence>
<dbReference type="FunFam" id="1.10.860.10:FF:000001">
    <property type="entry name" value="Replicative DNA helicase"/>
    <property type="match status" value="1"/>
</dbReference>
<evidence type="ECO:0000256" key="7">
    <source>
        <dbReference type="ARBA" id="ARBA00022840"/>
    </source>
</evidence>
<evidence type="ECO:0000256" key="5">
    <source>
        <dbReference type="ARBA" id="ARBA00022801"/>
    </source>
</evidence>
<evidence type="ECO:0000259" key="13">
    <source>
        <dbReference type="PROSITE" id="PS51199"/>
    </source>
</evidence>
<dbReference type="EC" id="5.6.2.3" evidence="11 12"/>
<organism evidence="14 15">
    <name type="scientific">Candidatus Xianfuyuplasma coldseepsis</name>
    <dbReference type="NCBI Taxonomy" id="2782163"/>
    <lineage>
        <taxon>Bacteria</taxon>
        <taxon>Bacillati</taxon>
        <taxon>Mycoplasmatota</taxon>
        <taxon>Mollicutes</taxon>
        <taxon>Candidatus Izemoplasmatales</taxon>
        <taxon>Candidatus Izemoplasmataceae</taxon>
        <taxon>Candidatus Xianfuyuplasma</taxon>
    </lineage>
</organism>
<keyword evidence="9" id="KW-0413">Isomerase</keyword>
<feature type="domain" description="SF4 helicase" evidence="13">
    <location>
        <begin position="173"/>
        <end position="441"/>
    </location>
</feature>
<dbReference type="GO" id="GO:0005524">
    <property type="term" value="F:ATP binding"/>
    <property type="evidence" value="ECO:0007669"/>
    <property type="project" value="UniProtKB-UniRule"/>
</dbReference>
<keyword evidence="15" id="KW-1185">Reference proteome</keyword>
<evidence type="ECO:0000256" key="11">
    <source>
        <dbReference type="NCBIfam" id="TIGR00665"/>
    </source>
</evidence>
<reference evidence="14 15" key="1">
    <citation type="submission" date="2020-02" db="EMBL/GenBank/DDBJ databases">
        <authorList>
            <person name="Zheng R.K."/>
            <person name="Sun C.M."/>
        </authorList>
    </citation>
    <scope>NUCLEOTIDE SEQUENCE [LARGE SCALE GENOMIC DNA]</scope>
    <source>
        <strain evidence="15">zrk13</strain>
    </source>
</reference>
<dbReference type="InterPro" id="IPR007692">
    <property type="entry name" value="DNA_helicase_DnaB"/>
</dbReference>
<evidence type="ECO:0000256" key="3">
    <source>
        <dbReference type="ARBA" id="ARBA00022705"/>
    </source>
</evidence>
<dbReference type="SUPFAM" id="SSF52540">
    <property type="entry name" value="P-loop containing nucleoside triphosphate hydrolases"/>
    <property type="match status" value="1"/>
</dbReference>
<evidence type="ECO:0000256" key="1">
    <source>
        <dbReference type="ARBA" id="ARBA00008428"/>
    </source>
</evidence>
<comment type="similarity">
    <text evidence="1 12">Belongs to the helicase family. DnaB subfamily.</text>
</comment>
<accession>A0A7L7KRN2</accession>
<name>A0A7L7KRN2_9MOLU</name>
<evidence type="ECO:0000256" key="2">
    <source>
        <dbReference type="ARBA" id="ARBA00022515"/>
    </source>
</evidence>
<dbReference type="PANTHER" id="PTHR30153">
    <property type="entry name" value="REPLICATIVE DNA HELICASE DNAB"/>
    <property type="match status" value="1"/>
</dbReference>
<evidence type="ECO:0000256" key="10">
    <source>
        <dbReference type="ARBA" id="ARBA00048954"/>
    </source>
</evidence>
<comment type="function">
    <text evidence="12">The main replicative DNA helicase, it participates in initiation and elongation during chromosome replication. Travels ahead of the DNA replisome, separating dsDNA into templates for DNA synthesis. A processive ATP-dependent 5'-3' DNA helicase it has DNA-dependent ATPase activity.</text>
</comment>
<dbReference type="NCBIfam" id="TIGR00665">
    <property type="entry name" value="DnaB"/>
    <property type="match status" value="1"/>
</dbReference>
<evidence type="ECO:0000256" key="8">
    <source>
        <dbReference type="ARBA" id="ARBA00023125"/>
    </source>
</evidence>
<dbReference type="InterPro" id="IPR027417">
    <property type="entry name" value="P-loop_NTPase"/>
</dbReference>
<dbReference type="CDD" id="cd00984">
    <property type="entry name" value="DnaB_C"/>
    <property type="match status" value="1"/>
</dbReference>
<dbReference type="KEGG" id="xcl:G4Z02_06375"/>
<comment type="catalytic activity">
    <reaction evidence="10 12">
        <text>ATP + H2O = ADP + phosphate + H(+)</text>
        <dbReference type="Rhea" id="RHEA:13065"/>
        <dbReference type="ChEBI" id="CHEBI:15377"/>
        <dbReference type="ChEBI" id="CHEBI:15378"/>
        <dbReference type="ChEBI" id="CHEBI:30616"/>
        <dbReference type="ChEBI" id="CHEBI:43474"/>
        <dbReference type="ChEBI" id="CHEBI:456216"/>
        <dbReference type="EC" id="5.6.2.3"/>
    </reaction>
</comment>
<keyword evidence="4 12" id="KW-0547">Nucleotide-binding</keyword>
<evidence type="ECO:0000256" key="12">
    <source>
        <dbReference type="RuleBase" id="RU362085"/>
    </source>
</evidence>
<keyword evidence="5 12" id="KW-0378">Hydrolase</keyword>
<dbReference type="RefSeq" id="WP_258877187.1">
    <property type="nucleotide sequence ID" value="NZ_CP048914.1"/>
</dbReference>
<dbReference type="InterPro" id="IPR003593">
    <property type="entry name" value="AAA+_ATPase"/>
</dbReference>
<dbReference type="GO" id="GO:0005829">
    <property type="term" value="C:cytosol"/>
    <property type="evidence" value="ECO:0007669"/>
    <property type="project" value="TreeGrafter"/>
</dbReference>
<dbReference type="GO" id="GO:0043139">
    <property type="term" value="F:5'-3' DNA helicase activity"/>
    <property type="evidence" value="ECO:0007669"/>
    <property type="project" value="UniProtKB-EC"/>
</dbReference>
<dbReference type="Gene3D" id="1.10.860.10">
    <property type="entry name" value="DNAb Helicase, Chain A"/>
    <property type="match status" value="1"/>
</dbReference>
<dbReference type="GO" id="GO:0003677">
    <property type="term" value="F:DNA binding"/>
    <property type="evidence" value="ECO:0007669"/>
    <property type="project" value="UniProtKB-UniRule"/>
</dbReference>
<dbReference type="InterPro" id="IPR016136">
    <property type="entry name" value="DNA_helicase_N/primase_C"/>
</dbReference>
<dbReference type="EMBL" id="CP048914">
    <property type="protein sequence ID" value="QMS85393.1"/>
    <property type="molecule type" value="Genomic_DNA"/>
</dbReference>
<dbReference type="Pfam" id="PF00772">
    <property type="entry name" value="DnaB"/>
    <property type="match status" value="1"/>
</dbReference>
<evidence type="ECO:0000256" key="6">
    <source>
        <dbReference type="ARBA" id="ARBA00022806"/>
    </source>
</evidence>